<evidence type="ECO:0000256" key="3">
    <source>
        <dbReference type="SAM" id="SignalP"/>
    </source>
</evidence>
<dbReference type="AlphaFoldDB" id="A0A514BPH4"/>
<feature type="region of interest" description="Disordered" evidence="2">
    <location>
        <begin position="337"/>
        <end position="384"/>
    </location>
</feature>
<dbReference type="GO" id="GO:0006508">
    <property type="term" value="P:proteolysis"/>
    <property type="evidence" value="ECO:0007669"/>
    <property type="project" value="InterPro"/>
</dbReference>
<keyword evidence="6" id="KW-1185">Reference proteome</keyword>
<dbReference type="KEGG" id="lyj:FKV23_03540"/>
<dbReference type="GO" id="GO:0016020">
    <property type="term" value="C:membrane"/>
    <property type="evidence" value="ECO:0007669"/>
    <property type="project" value="InterPro"/>
</dbReference>
<organism evidence="5 6">
    <name type="scientific">Marilutibacter alkalisoli</name>
    <dbReference type="NCBI Taxonomy" id="2591633"/>
    <lineage>
        <taxon>Bacteria</taxon>
        <taxon>Pseudomonadati</taxon>
        <taxon>Pseudomonadota</taxon>
        <taxon>Gammaproteobacteria</taxon>
        <taxon>Lysobacterales</taxon>
        <taxon>Lysobacteraceae</taxon>
        <taxon>Marilutibacter</taxon>
    </lineage>
</organism>
<dbReference type="GO" id="GO:0004222">
    <property type="term" value="F:metalloendopeptidase activity"/>
    <property type="evidence" value="ECO:0007669"/>
    <property type="project" value="InterPro"/>
</dbReference>
<feature type="domain" description="PDZ" evidence="4">
    <location>
        <begin position="64"/>
        <end position="119"/>
    </location>
</feature>
<comment type="cofactor">
    <cofactor evidence="1">
        <name>Zn(2+)</name>
        <dbReference type="ChEBI" id="CHEBI:29105"/>
    </cofactor>
</comment>
<name>A0A514BPH4_9GAMM</name>
<dbReference type="EMBL" id="CP041242">
    <property type="protein sequence ID" value="QDH69274.1"/>
    <property type="molecule type" value="Genomic_DNA"/>
</dbReference>
<proteinExistence type="predicted"/>
<feature type="compositionally biased region" description="Pro residues" evidence="2">
    <location>
        <begin position="348"/>
        <end position="384"/>
    </location>
</feature>
<dbReference type="SUPFAM" id="SSF50156">
    <property type="entry name" value="PDZ domain-like"/>
    <property type="match status" value="2"/>
</dbReference>
<dbReference type="Pfam" id="PF13180">
    <property type="entry name" value="PDZ_2"/>
    <property type="match status" value="1"/>
</dbReference>
<feature type="chain" id="PRO_5021836271" evidence="3">
    <location>
        <begin position="27"/>
        <end position="384"/>
    </location>
</feature>
<keyword evidence="3" id="KW-0732">Signal</keyword>
<evidence type="ECO:0000259" key="4">
    <source>
        <dbReference type="PROSITE" id="PS50106"/>
    </source>
</evidence>
<dbReference type="RefSeq" id="WP_141622616.1">
    <property type="nucleotide sequence ID" value="NZ_CP041242.1"/>
</dbReference>
<gene>
    <name evidence="5" type="ORF">FKV23_03540</name>
</gene>
<dbReference type="PANTHER" id="PTHR42837:SF2">
    <property type="entry name" value="MEMBRANE METALLOPROTEASE ARASP2, CHLOROPLASTIC-RELATED"/>
    <property type="match status" value="1"/>
</dbReference>
<dbReference type="PANTHER" id="PTHR42837">
    <property type="entry name" value="REGULATOR OF SIGMA-E PROTEASE RSEP"/>
    <property type="match status" value="1"/>
</dbReference>
<accession>A0A514BPH4</accession>
<dbReference type="Proteomes" id="UP000317199">
    <property type="component" value="Chromosome"/>
</dbReference>
<dbReference type="InterPro" id="IPR004387">
    <property type="entry name" value="Pept_M50_Zn"/>
</dbReference>
<dbReference type="SMART" id="SM00228">
    <property type="entry name" value="PDZ"/>
    <property type="match status" value="2"/>
</dbReference>
<dbReference type="Pfam" id="PF17820">
    <property type="entry name" value="PDZ_6"/>
    <property type="match status" value="1"/>
</dbReference>
<reference evidence="5 6" key="1">
    <citation type="submission" date="2019-06" db="EMBL/GenBank/DDBJ databases">
        <title>Lysobacter alkalisoli sp. nov. isolated from saline-alkali soil.</title>
        <authorList>
            <person name="Sun J.-Q."/>
            <person name="Xu L."/>
        </authorList>
    </citation>
    <scope>NUCLEOTIDE SEQUENCE [LARGE SCALE GENOMIC DNA]</scope>
    <source>
        <strain evidence="5 6">SJ-36</strain>
    </source>
</reference>
<dbReference type="Gene3D" id="2.30.42.10">
    <property type="match status" value="2"/>
</dbReference>
<dbReference type="PROSITE" id="PS50106">
    <property type="entry name" value="PDZ"/>
    <property type="match status" value="1"/>
</dbReference>
<dbReference type="InterPro" id="IPR036034">
    <property type="entry name" value="PDZ_sf"/>
</dbReference>
<feature type="signal peptide" evidence="3">
    <location>
        <begin position="1"/>
        <end position="26"/>
    </location>
</feature>
<evidence type="ECO:0000256" key="2">
    <source>
        <dbReference type="SAM" id="MobiDB-lite"/>
    </source>
</evidence>
<evidence type="ECO:0000313" key="5">
    <source>
        <dbReference type="EMBL" id="QDH69274.1"/>
    </source>
</evidence>
<sequence>MKITLLHALALACSTALAAASGPVLAAGPDPAKTRELEAAREELANAARRVAELSRELGINAKAMAIEQRTNVKPMLGVVLTTDSSAGARIAAVTPDGAAAEAGLRSGDRVVSVNGTAIGGSDAGQRLSHARELLAEPSTDTPVLLGYERDGKRDSVRITPRPGRRLFAIGEIPDMRATGNRQFTLVRNGHGRVIDLDAPDFDFDFDRHGLDGLAAGIKELAIAPEVRTEVIRLSREACKDGKCVAPTVMEAFRWNGLNLASVDQDLGRYFGTEAGVLVLGTGPLLDGLQAGDVIRKVDGKSVTTPREAMEALRGRASGDKVAVEYLRDRKPATAQITVPEPRVLNLPPMPPASPAPPKPPKAPSAPDAPPAPPSPPAPPLALL</sequence>
<dbReference type="InterPro" id="IPR001478">
    <property type="entry name" value="PDZ"/>
</dbReference>
<dbReference type="OrthoDB" id="5953789at2"/>
<evidence type="ECO:0000256" key="1">
    <source>
        <dbReference type="ARBA" id="ARBA00001947"/>
    </source>
</evidence>
<protein>
    <submittedName>
        <fullName evidence="5">PDZ domain-containing protein</fullName>
    </submittedName>
</protein>
<dbReference type="InterPro" id="IPR041489">
    <property type="entry name" value="PDZ_6"/>
</dbReference>
<evidence type="ECO:0000313" key="6">
    <source>
        <dbReference type="Proteomes" id="UP000317199"/>
    </source>
</evidence>